<protein>
    <recommendedName>
        <fullName evidence="2">Azaphilone pigments biosynthesis cluster protein L N-terminal domain-containing protein</fullName>
    </recommendedName>
</protein>
<comment type="caution">
    <text evidence="3">The sequence shown here is derived from an EMBL/GenBank/DDBJ whole genome shotgun (WGS) entry which is preliminary data.</text>
</comment>
<reference evidence="3 4" key="1">
    <citation type="submission" date="2020-03" db="EMBL/GenBank/DDBJ databases">
        <title>Draft Genome Sequence of Cudoniella acicularis.</title>
        <authorList>
            <person name="Buettner E."/>
            <person name="Kellner H."/>
        </authorList>
    </citation>
    <scope>NUCLEOTIDE SEQUENCE [LARGE SCALE GENOMIC DNA]</scope>
    <source>
        <strain evidence="3 4">DSM 108380</strain>
    </source>
</reference>
<dbReference type="AlphaFoldDB" id="A0A8H4RM69"/>
<dbReference type="PANTHER" id="PTHR38886:SF1">
    <property type="entry name" value="NACHT-NTPASE AND P-LOOP NTPASES N-TERMINAL DOMAIN-CONTAINING PROTEIN"/>
    <property type="match status" value="1"/>
</dbReference>
<evidence type="ECO:0000313" key="3">
    <source>
        <dbReference type="EMBL" id="KAF4631435.1"/>
    </source>
</evidence>
<feature type="region of interest" description="Disordered" evidence="1">
    <location>
        <begin position="332"/>
        <end position="372"/>
    </location>
</feature>
<proteinExistence type="predicted"/>
<gene>
    <name evidence="3" type="ORF">G7Y89_g6695</name>
</gene>
<dbReference type="OrthoDB" id="3045089at2759"/>
<evidence type="ECO:0000256" key="1">
    <source>
        <dbReference type="SAM" id="MobiDB-lite"/>
    </source>
</evidence>
<dbReference type="PANTHER" id="PTHR38886">
    <property type="entry name" value="SESA DOMAIN-CONTAINING PROTEIN"/>
    <property type="match status" value="1"/>
</dbReference>
<dbReference type="EMBL" id="JAAMPI010000444">
    <property type="protein sequence ID" value="KAF4631435.1"/>
    <property type="molecule type" value="Genomic_DNA"/>
</dbReference>
<dbReference type="InterPro" id="IPR031348">
    <property type="entry name" value="PigL_N"/>
</dbReference>
<sequence length="480" mass="53559">MSVGFGFSVGDFIAAIELVSTVIDALRESGDASSEYREVVRQLYTLETALLRVKRLEVDPTQTAEVIALQQAAAQCQRTIDDFWKKVQKYQPHLRAGGSSSRLKDGWMKIKWAVCKKEDVAKFKADLVGHTESIQLLLMVMQMGSATIHGKRQDQQNQTLSGKVQESYFSCMQRLSTIAGTVQIGIEQGKRLLEMTTRVLQTNIQVFQVVLDIQKVIKRIPGQVERQQPALVTFLKVNFKRIGSAAEVIERGDFAIQDSITKKDVNLASDWDVCFSPGQRVEISMVFKRKASPTSSCPTCKTACLRGIEEDIECQNCGLIFRRVENLDSDPEPDLKNVSLSKSPSGSVKPFLGPQPPLRTSRKRKRGNDPDDVDELSLFRRIRIYTKAENLIDDGFALADNMRVEVYELRNSGWFTAAVGFISIYGSEHFRTLSDWEELLKEADGCFELKSAALSPGNGNYILDTLTPLAAVDVEETGVA</sequence>
<dbReference type="Pfam" id="PF17111">
    <property type="entry name" value="PigL_N"/>
    <property type="match status" value="1"/>
</dbReference>
<dbReference type="Proteomes" id="UP000566819">
    <property type="component" value="Unassembled WGS sequence"/>
</dbReference>
<accession>A0A8H4RM69</accession>
<organism evidence="3 4">
    <name type="scientific">Cudoniella acicularis</name>
    <dbReference type="NCBI Taxonomy" id="354080"/>
    <lineage>
        <taxon>Eukaryota</taxon>
        <taxon>Fungi</taxon>
        <taxon>Dikarya</taxon>
        <taxon>Ascomycota</taxon>
        <taxon>Pezizomycotina</taxon>
        <taxon>Leotiomycetes</taxon>
        <taxon>Helotiales</taxon>
        <taxon>Tricladiaceae</taxon>
        <taxon>Cudoniella</taxon>
    </lineage>
</organism>
<evidence type="ECO:0000313" key="4">
    <source>
        <dbReference type="Proteomes" id="UP000566819"/>
    </source>
</evidence>
<keyword evidence="4" id="KW-1185">Reference proteome</keyword>
<feature type="domain" description="Azaphilone pigments biosynthesis cluster protein L N-terminal" evidence="2">
    <location>
        <begin position="14"/>
        <end position="159"/>
    </location>
</feature>
<name>A0A8H4RM69_9HELO</name>
<evidence type="ECO:0000259" key="2">
    <source>
        <dbReference type="Pfam" id="PF17111"/>
    </source>
</evidence>